<feature type="region of interest" description="Disordered" evidence="1">
    <location>
        <begin position="109"/>
        <end position="133"/>
    </location>
</feature>
<name>A0A0C3AUR2_SERVB</name>
<dbReference type="AlphaFoldDB" id="A0A0C3AUR2"/>
<accession>A0A0C3AUR2</accession>
<reference evidence="2 3" key="1">
    <citation type="submission" date="2014-04" db="EMBL/GenBank/DDBJ databases">
        <authorList>
            <consortium name="DOE Joint Genome Institute"/>
            <person name="Kuo A."/>
            <person name="Zuccaro A."/>
            <person name="Kohler A."/>
            <person name="Nagy L.G."/>
            <person name="Floudas D."/>
            <person name="Copeland A."/>
            <person name="Barry K.W."/>
            <person name="Cichocki N."/>
            <person name="Veneault-Fourrey C."/>
            <person name="LaButti K."/>
            <person name="Lindquist E.A."/>
            <person name="Lipzen A."/>
            <person name="Lundell T."/>
            <person name="Morin E."/>
            <person name="Murat C."/>
            <person name="Sun H."/>
            <person name="Tunlid A."/>
            <person name="Henrissat B."/>
            <person name="Grigoriev I.V."/>
            <person name="Hibbett D.S."/>
            <person name="Martin F."/>
            <person name="Nordberg H.P."/>
            <person name="Cantor M.N."/>
            <person name="Hua S.X."/>
        </authorList>
    </citation>
    <scope>NUCLEOTIDE SEQUENCE [LARGE SCALE GENOMIC DNA]</scope>
    <source>
        <strain evidence="2 3">MAFF 305830</strain>
    </source>
</reference>
<organism evidence="2 3">
    <name type="scientific">Serendipita vermifera MAFF 305830</name>
    <dbReference type="NCBI Taxonomy" id="933852"/>
    <lineage>
        <taxon>Eukaryota</taxon>
        <taxon>Fungi</taxon>
        <taxon>Dikarya</taxon>
        <taxon>Basidiomycota</taxon>
        <taxon>Agaricomycotina</taxon>
        <taxon>Agaricomycetes</taxon>
        <taxon>Sebacinales</taxon>
        <taxon>Serendipitaceae</taxon>
        <taxon>Serendipita</taxon>
    </lineage>
</organism>
<evidence type="ECO:0000256" key="1">
    <source>
        <dbReference type="SAM" id="MobiDB-lite"/>
    </source>
</evidence>
<keyword evidence="3" id="KW-1185">Reference proteome</keyword>
<gene>
    <name evidence="2" type="ORF">M408DRAFT_78199</name>
</gene>
<dbReference type="Proteomes" id="UP000054097">
    <property type="component" value="Unassembled WGS sequence"/>
</dbReference>
<protein>
    <submittedName>
        <fullName evidence="2">Uncharacterized protein</fullName>
    </submittedName>
</protein>
<sequence>AQSSSAANPFTQAGIPSLSDLPICNTECAPVAQIQTSWNGDYSAACTTSFANSLATCMACVANSAIGQAVLTPQTQQQVAQALQGYEDSCRQAGSPVTLNISSILAPTSSGSSGSAGTTPSMTAAPSSSSTPNGGVTRVEFGAGAFIGVAAFVAGTLF</sequence>
<dbReference type="EMBL" id="KN824344">
    <property type="protein sequence ID" value="KIM23001.1"/>
    <property type="molecule type" value="Genomic_DNA"/>
</dbReference>
<dbReference type="OrthoDB" id="3256281at2759"/>
<feature type="non-terminal residue" evidence="2">
    <location>
        <position position="1"/>
    </location>
</feature>
<dbReference type="HOGENOM" id="CLU_1673522_0_0_1"/>
<evidence type="ECO:0000313" key="3">
    <source>
        <dbReference type="Proteomes" id="UP000054097"/>
    </source>
</evidence>
<evidence type="ECO:0000313" key="2">
    <source>
        <dbReference type="EMBL" id="KIM23001.1"/>
    </source>
</evidence>
<reference evidence="3" key="2">
    <citation type="submission" date="2015-01" db="EMBL/GenBank/DDBJ databases">
        <title>Evolutionary Origins and Diversification of the Mycorrhizal Mutualists.</title>
        <authorList>
            <consortium name="DOE Joint Genome Institute"/>
            <consortium name="Mycorrhizal Genomics Consortium"/>
            <person name="Kohler A."/>
            <person name="Kuo A."/>
            <person name="Nagy L.G."/>
            <person name="Floudas D."/>
            <person name="Copeland A."/>
            <person name="Barry K.W."/>
            <person name="Cichocki N."/>
            <person name="Veneault-Fourrey C."/>
            <person name="LaButti K."/>
            <person name="Lindquist E.A."/>
            <person name="Lipzen A."/>
            <person name="Lundell T."/>
            <person name="Morin E."/>
            <person name="Murat C."/>
            <person name="Riley R."/>
            <person name="Ohm R."/>
            <person name="Sun H."/>
            <person name="Tunlid A."/>
            <person name="Henrissat B."/>
            <person name="Grigoriev I.V."/>
            <person name="Hibbett D.S."/>
            <person name="Martin F."/>
        </authorList>
    </citation>
    <scope>NUCLEOTIDE SEQUENCE [LARGE SCALE GENOMIC DNA]</scope>
    <source>
        <strain evidence="3">MAFF 305830</strain>
    </source>
</reference>
<proteinExistence type="predicted"/>